<evidence type="ECO:0000313" key="4">
    <source>
        <dbReference type="EMBL" id="TSC93200.1"/>
    </source>
</evidence>
<name>A0A554LK04_9BACT</name>
<dbReference type="GO" id="GO:0043107">
    <property type="term" value="P:type IV pilus-dependent motility"/>
    <property type="evidence" value="ECO:0007669"/>
    <property type="project" value="InterPro"/>
</dbReference>
<evidence type="ECO:0000313" key="5">
    <source>
        <dbReference type="Proteomes" id="UP000315689"/>
    </source>
</evidence>
<evidence type="ECO:0000256" key="1">
    <source>
        <dbReference type="SAM" id="Coils"/>
    </source>
</evidence>
<evidence type="ECO:0000256" key="3">
    <source>
        <dbReference type="SAM" id="Phobius"/>
    </source>
</evidence>
<dbReference type="InterPro" id="IPR014717">
    <property type="entry name" value="Transl_elong_EF1B/ribsomal_bS6"/>
</dbReference>
<sequence length="217" mass="23985">MTSAYEQNRQNSSLIFLEVIIIIAGLYFGVWWQMNKNRVLSQNLSSKQQEFAIVKDKEAKLETLKREFSTRKSELQNFNIAAPEMSEIPEALMMIEAIVSRSGADLTNLTPQKPTGGQVEIDLCLASNYEQMKTFFTILKNNLRPVSVDSIKVLASQDASAAQAKSLSVSVKLKMPYMVKNNDKTSDGSSNNPSDNLSNNPGAGPSDGQTINNTQNE</sequence>
<accession>A0A554LK04</accession>
<feature type="compositionally biased region" description="Polar residues" evidence="2">
    <location>
        <begin position="207"/>
        <end position="217"/>
    </location>
</feature>
<feature type="compositionally biased region" description="Low complexity" evidence="2">
    <location>
        <begin position="187"/>
        <end position="202"/>
    </location>
</feature>
<protein>
    <recommendedName>
        <fullName evidence="6">Type IV pilus assembly protein PilO</fullName>
    </recommendedName>
</protein>
<proteinExistence type="predicted"/>
<keyword evidence="3" id="KW-0472">Membrane</keyword>
<keyword evidence="3" id="KW-0812">Transmembrane</keyword>
<keyword evidence="3" id="KW-1133">Transmembrane helix</keyword>
<reference evidence="4 5" key="1">
    <citation type="submission" date="2017-07" db="EMBL/GenBank/DDBJ databases">
        <title>Mechanisms for carbon and nitrogen cycling indicate functional differentiation within the Candidate Phyla Radiation.</title>
        <authorList>
            <person name="Danczak R.E."/>
            <person name="Johnston M.D."/>
            <person name="Kenah C."/>
            <person name="Slattery M."/>
            <person name="Wrighton K.C."/>
            <person name="Wilkins M.J."/>
        </authorList>
    </citation>
    <scope>NUCLEOTIDE SEQUENCE [LARGE SCALE GENOMIC DNA]</scope>
    <source>
        <strain evidence="4">Licking1014_7</strain>
    </source>
</reference>
<dbReference type="GO" id="GO:0043683">
    <property type="term" value="P:type IV pilus assembly"/>
    <property type="evidence" value="ECO:0007669"/>
    <property type="project" value="InterPro"/>
</dbReference>
<feature type="transmembrane region" description="Helical" evidence="3">
    <location>
        <begin position="12"/>
        <end position="32"/>
    </location>
</feature>
<evidence type="ECO:0008006" key="6">
    <source>
        <dbReference type="Google" id="ProtNLM"/>
    </source>
</evidence>
<gene>
    <name evidence="4" type="ORF">CEN89_210</name>
</gene>
<dbReference type="Proteomes" id="UP000315689">
    <property type="component" value="Unassembled WGS sequence"/>
</dbReference>
<dbReference type="AlphaFoldDB" id="A0A554LK04"/>
<keyword evidence="1" id="KW-0175">Coiled coil</keyword>
<dbReference type="Gene3D" id="3.30.70.60">
    <property type="match status" value="1"/>
</dbReference>
<organism evidence="4 5">
    <name type="scientific">Candidatus Berkelbacteria bacterium Licking1014_7</name>
    <dbReference type="NCBI Taxonomy" id="2017147"/>
    <lineage>
        <taxon>Bacteria</taxon>
        <taxon>Candidatus Berkelbacteria</taxon>
    </lineage>
</organism>
<dbReference type="InterPro" id="IPR007445">
    <property type="entry name" value="PilO"/>
</dbReference>
<feature type="region of interest" description="Disordered" evidence="2">
    <location>
        <begin position="180"/>
        <end position="217"/>
    </location>
</feature>
<dbReference type="Pfam" id="PF04350">
    <property type="entry name" value="PilO"/>
    <property type="match status" value="1"/>
</dbReference>
<dbReference type="EMBL" id="VMGK01000005">
    <property type="protein sequence ID" value="TSC93200.1"/>
    <property type="molecule type" value="Genomic_DNA"/>
</dbReference>
<comment type="caution">
    <text evidence="4">The sequence shown here is derived from an EMBL/GenBank/DDBJ whole genome shotgun (WGS) entry which is preliminary data.</text>
</comment>
<feature type="coiled-coil region" evidence="1">
    <location>
        <begin position="47"/>
        <end position="74"/>
    </location>
</feature>
<evidence type="ECO:0000256" key="2">
    <source>
        <dbReference type="SAM" id="MobiDB-lite"/>
    </source>
</evidence>